<gene>
    <name evidence="1" type="ORF">DDT42_01594</name>
</gene>
<dbReference type="AlphaFoldDB" id="A0A9E2BMJ0"/>
<dbReference type="Proteomes" id="UP000811545">
    <property type="component" value="Unassembled WGS sequence"/>
</dbReference>
<accession>A0A9E2BMJ0</accession>
<proteinExistence type="predicted"/>
<sequence length="56" mass="6875">MVKGFYYTLEDEKIIAYMKLPLEDKLKWLEEINLFNRLVLTDKEKEIREKLRKGEI</sequence>
<name>A0A9E2BMJ0_PSYF1</name>
<organism evidence="1 2">
    <name type="scientific">Psychracetigena formicireducens</name>
    <dbReference type="NCBI Taxonomy" id="2986056"/>
    <lineage>
        <taxon>Bacteria</taxon>
        <taxon>Bacillati</taxon>
        <taxon>Candidatus Lithacetigenota</taxon>
        <taxon>Candidatus Psychracetigena</taxon>
    </lineage>
</organism>
<evidence type="ECO:0000313" key="1">
    <source>
        <dbReference type="EMBL" id="MBT9145719.1"/>
    </source>
</evidence>
<comment type="caution">
    <text evidence="1">The sequence shown here is derived from an EMBL/GenBank/DDBJ whole genome shotgun (WGS) entry which is preliminary data.</text>
</comment>
<reference evidence="1 2" key="1">
    <citation type="journal article" date="2021" name="bioRxiv">
        <title>Unique metabolic strategies in Hadean analogues reveal hints for primordial physiology.</title>
        <authorList>
            <person name="Nobu M.K."/>
            <person name="Nakai R."/>
            <person name="Tamazawa S."/>
            <person name="Mori H."/>
            <person name="Toyoda A."/>
            <person name="Ijiri A."/>
            <person name="Suzuki S."/>
            <person name="Kurokawa K."/>
            <person name="Kamagata Y."/>
            <person name="Tamaki H."/>
        </authorList>
    </citation>
    <scope>NUCLEOTIDE SEQUENCE [LARGE SCALE GENOMIC DNA]</scope>
    <source>
        <strain evidence="1">BS525</strain>
    </source>
</reference>
<protein>
    <submittedName>
        <fullName evidence="1">Uncharacterized protein</fullName>
    </submittedName>
</protein>
<evidence type="ECO:0000313" key="2">
    <source>
        <dbReference type="Proteomes" id="UP000811545"/>
    </source>
</evidence>
<dbReference type="EMBL" id="QLTW01000153">
    <property type="protein sequence ID" value="MBT9145719.1"/>
    <property type="molecule type" value="Genomic_DNA"/>
</dbReference>